<dbReference type="GO" id="GO:0004017">
    <property type="term" value="F:AMP kinase activity"/>
    <property type="evidence" value="ECO:0007669"/>
    <property type="project" value="UniProtKB-UniRule"/>
</dbReference>
<proteinExistence type="inferred from homology"/>
<dbReference type="CDD" id="cd01428">
    <property type="entry name" value="ADK"/>
    <property type="match status" value="1"/>
</dbReference>
<feature type="binding site" evidence="5">
    <location>
        <position position="36"/>
    </location>
    <ligand>
        <name>AMP</name>
        <dbReference type="ChEBI" id="CHEBI:456215"/>
    </ligand>
</feature>
<dbReference type="AlphaFoldDB" id="A0A0G1PHE0"/>
<dbReference type="GO" id="GO:0005524">
    <property type="term" value="F:ATP binding"/>
    <property type="evidence" value="ECO:0007669"/>
    <property type="project" value="UniProtKB-UniRule"/>
</dbReference>
<dbReference type="Pfam" id="PF05191">
    <property type="entry name" value="ADK_lid"/>
    <property type="match status" value="1"/>
</dbReference>
<dbReference type="InterPro" id="IPR036193">
    <property type="entry name" value="ADK_active_lid_dom_sf"/>
</dbReference>
<evidence type="ECO:0000313" key="9">
    <source>
        <dbReference type="EMBL" id="KKU32186.1"/>
    </source>
</evidence>
<name>A0A0G1PHE0_UNCKA</name>
<comment type="caution">
    <text evidence="5">Lacks conserved residue(s) required for the propagation of feature annotation.</text>
</comment>
<keyword evidence="1 5" id="KW-0808">Transferase</keyword>
<keyword evidence="5 7" id="KW-0067">ATP-binding</keyword>
<evidence type="ECO:0000256" key="5">
    <source>
        <dbReference type="HAMAP-Rule" id="MF_00235"/>
    </source>
</evidence>
<feature type="binding site" evidence="5">
    <location>
        <position position="163"/>
    </location>
    <ligand>
        <name>AMP</name>
        <dbReference type="ChEBI" id="CHEBI:456215"/>
    </ligand>
</feature>
<evidence type="ECO:0000259" key="8">
    <source>
        <dbReference type="Pfam" id="PF05191"/>
    </source>
</evidence>
<gene>
    <name evidence="5" type="primary">adk</name>
    <name evidence="9" type="ORF">UX44_C0001G0031</name>
</gene>
<comment type="function">
    <text evidence="5">Catalyzes the reversible transfer of the terminal phosphate group between ATP and AMP. Plays an important role in cellular energy homeostasis and in adenine nucleotide metabolism.</text>
</comment>
<feature type="region of interest" description="LID" evidence="5">
    <location>
        <begin position="118"/>
        <end position="155"/>
    </location>
</feature>
<keyword evidence="5" id="KW-0963">Cytoplasm</keyword>
<dbReference type="SUPFAM" id="SSF52540">
    <property type="entry name" value="P-loop containing nucleoside triphosphate hydrolases"/>
    <property type="match status" value="1"/>
</dbReference>
<dbReference type="GO" id="GO:0005737">
    <property type="term" value="C:cytoplasm"/>
    <property type="evidence" value="ECO:0007669"/>
    <property type="project" value="UniProtKB-SubCell"/>
</dbReference>
<feature type="binding site" evidence="5">
    <location>
        <begin position="128"/>
        <end position="129"/>
    </location>
    <ligand>
        <name>ATP</name>
        <dbReference type="ChEBI" id="CHEBI:30616"/>
    </ligand>
</feature>
<comment type="similarity">
    <text evidence="5 6">Belongs to the adenylate kinase family.</text>
</comment>
<dbReference type="Gene3D" id="3.40.50.300">
    <property type="entry name" value="P-loop containing nucleotide triphosphate hydrolases"/>
    <property type="match status" value="1"/>
</dbReference>
<protein>
    <recommendedName>
        <fullName evidence="5 7">Adenylate kinase</fullName>
        <shortName evidence="5">AK</shortName>
        <ecNumber evidence="5 7">2.7.4.3</ecNumber>
    </recommendedName>
    <alternativeName>
        <fullName evidence="5">ATP-AMP transphosphorylase</fullName>
    </alternativeName>
    <alternativeName>
        <fullName evidence="5">ATP:AMP phosphotransferase</fullName>
    </alternativeName>
    <alternativeName>
        <fullName evidence="5">Adenylate monophosphate kinase</fullName>
    </alternativeName>
</protein>
<evidence type="ECO:0000256" key="7">
    <source>
        <dbReference type="RuleBase" id="RU003331"/>
    </source>
</evidence>
<organism evidence="9 10">
    <name type="scientific">candidate division WWE3 bacterium GW2011_GWA1_46_21</name>
    <dbReference type="NCBI Taxonomy" id="1619107"/>
    <lineage>
        <taxon>Bacteria</taxon>
        <taxon>Katanobacteria</taxon>
    </lineage>
</organism>
<feature type="binding site" evidence="5">
    <location>
        <position position="119"/>
    </location>
    <ligand>
        <name>ATP</name>
        <dbReference type="ChEBI" id="CHEBI:30616"/>
    </ligand>
</feature>
<dbReference type="PRINTS" id="PR00094">
    <property type="entry name" value="ADENYLTKNASE"/>
</dbReference>
<evidence type="ECO:0000256" key="4">
    <source>
        <dbReference type="ARBA" id="ARBA00022777"/>
    </source>
</evidence>
<dbReference type="InterPro" id="IPR000850">
    <property type="entry name" value="Adenylat/UMP-CMP_kin"/>
</dbReference>
<comment type="catalytic activity">
    <reaction evidence="5 7">
        <text>AMP + ATP = 2 ADP</text>
        <dbReference type="Rhea" id="RHEA:12973"/>
        <dbReference type="ChEBI" id="CHEBI:30616"/>
        <dbReference type="ChEBI" id="CHEBI:456215"/>
        <dbReference type="ChEBI" id="CHEBI:456216"/>
        <dbReference type="EC" id="2.7.4.3"/>
    </reaction>
</comment>
<comment type="caution">
    <text evidence="9">The sequence shown here is derived from an EMBL/GenBank/DDBJ whole genome shotgun (WGS) entry which is preliminary data.</text>
</comment>
<dbReference type="PANTHER" id="PTHR23359">
    <property type="entry name" value="NUCLEOTIDE KINASE"/>
    <property type="match status" value="1"/>
</dbReference>
<keyword evidence="2 5" id="KW-0545">Nucleotide biosynthesis</keyword>
<comment type="domain">
    <text evidence="5">Consists of three domains, a large central CORE domain and two small peripheral domains, NMPbind and LID, which undergo movements during catalysis. The LID domain closes over the site of phosphoryl transfer upon ATP binding. Assembling and dissambling the active center during each catalytic cycle provides an effective means to prevent ATP hydrolysis.</text>
</comment>
<evidence type="ECO:0000256" key="1">
    <source>
        <dbReference type="ARBA" id="ARBA00022679"/>
    </source>
</evidence>
<dbReference type="EC" id="2.7.4.3" evidence="5 7"/>
<keyword evidence="3 5" id="KW-0547">Nucleotide-binding</keyword>
<evidence type="ECO:0000313" key="10">
    <source>
        <dbReference type="Proteomes" id="UP000034732"/>
    </source>
</evidence>
<sequence>MKILLIGPPACGKGTIGRLLSVELGLPFVSVGNILRKLPFEFRYKKLVEDAMNEGGFVPNFLVAQVISAELNRSIYANGYILDGWLRLESDISYFDPKPTIVVFLTVNDSEVIRRVVGRRICETDGSIYNIYTSPPGVEGVCDLCGNQLTQRSDDTKEVAVARLKGFNAETAKSISRLRDSGILVEVDANGSITNVFAAVMAAVEGANEPKNRQ</sequence>
<evidence type="ECO:0000256" key="3">
    <source>
        <dbReference type="ARBA" id="ARBA00022741"/>
    </source>
</evidence>
<dbReference type="SUPFAM" id="SSF57774">
    <property type="entry name" value="Microbial and mitochondrial ADK, insert 'zinc finger' domain"/>
    <property type="match status" value="1"/>
</dbReference>
<keyword evidence="4 5" id="KW-0418">Kinase</keyword>
<reference evidence="9 10" key="1">
    <citation type="journal article" date="2015" name="Nature">
        <title>rRNA introns, odd ribosomes, and small enigmatic genomes across a large radiation of phyla.</title>
        <authorList>
            <person name="Brown C.T."/>
            <person name="Hug L.A."/>
            <person name="Thomas B.C."/>
            <person name="Sharon I."/>
            <person name="Castelle C.J."/>
            <person name="Singh A."/>
            <person name="Wilkins M.J."/>
            <person name="Williams K.H."/>
            <person name="Banfield J.F."/>
        </authorList>
    </citation>
    <scope>NUCLEOTIDE SEQUENCE [LARGE SCALE GENOMIC DNA]</scope>
</reference>
<dbReference type="InterPro" id="IPR007862">
    <property type="entry name" value="Adenylate_kinase_lid-dom"/>
</dbReference>
<dbReference type="GO" id="GO:0044209">
    <property type="term" value="P:AMP salvage"/>
    <property type="evidence" value="ECO:0007669"/>
    <property type="project" value="UniProtKB-UniRule"/>
</dbReference>
<dbReference type="Pfam" id="PF00406">
    <property type="entry name" value="ADK"/>
    <property type="match status" value="1"/>
</dbReference>
<dbReference type="EMBL" id="LCMF01000001">
    <property type="protein sequence ID" value="KKU32186.1"/>
    <property type="molecule type" value="Genomic_DNA"/>
</dbReference>
<feature type="binding site" evidence="5">
    <location>
        <position position="191"/>
    </location>
    <ligand>
        <name>ATP</name>
        <dbReference type="ChEBI" id="CHEBI:30616"/>
    </ligand>
</feature>
<dbReference type="UniPathway" id="UPA00588">
    <property type="reaction ID" value="UER00649"/>
</dbReference>
<accession>A0A0G1PHE0</accession>
<feature type="binding site" evidence="5">
    <location>
        <begin position="56"/>
        <end position="58"/>
    </location>
    <ligand>
        <name>AMP</name>
        <dbReference type="ChEBI" id="CHEBI:456215"/>
    </ligand>
</feature>
<dbReference type="HAMAP" id="MF_00235">
    <property type="entry name" value="Adenylate_kinase_Adk"/>
    <property type="match status" value="1"/>
</dbReference>
<dbReference type="InterPro" id="IPR027417">
    <property type="entry name" value="P-loop_NTPase"/>
</dbReference>
<comment type="pathway">
    <text evidence="5">Purine metabolism; AMP biosynthesis via salvage pathway; AMP from ADP: step 1/1.</text>
</comment>
<feature type="domain" description="Adenylate kinase active site lid" evidence="8">
    <location>
        <begin position="119"/>
        <end position="154"/>
    </location>
</feature>
<comment type="subcellular location">
    <subcellularLocation>
        <location evidence="5 7">Cytoplasm</location>
    </subcellularLocation>
</comment>
<evidence type="ECO:0000256" key="2">
    <source>
        <dbReference type="ARBA" id="ARBA00022727"/>
    </source>
</evidence>
<feature type="binding site" evidence="5">
    <location>
        <begin position="10"/>
        <end position="15"/>
    </location>
    <ligand>
        <name>ATP</name>
        <dbReference type="ChEBI" id="CHEBI:30616"/>
    </ligand>
</feature>
<evidence type="ECO:0000256" key="6">
    <source>
        <dbReference type="RuleBase" id="RU003330"/>
    </source>
</evidence>
<feature type="binding site" evidence="5">
    <location>
        <position position="152"/>
    </location>
    <ligand>
        <name>AMP</name>
        <dbReference type="ChEBI" id="CHEBI:456215"/>
    </ligand>
</feature>
<dbReference type="Proteomes" id="UP000034732">
    <property type="component" value="Unassembled WGS sequence"/>
</dbReference>
<comment type="subunit">
    <text evidence="5 7">Monomer.</text>
</comment>